<gene>
    <name evidence="6" type="ORF">OUZ56_013352</name>
</gene>
<feature type="transmembrane region" description="Helical" evidence="5">
    <location>
        <begin position="431"/>
        <end position="454"/>
    </location>
</feature>
<evidence type="ECO:0000256" key="5">
    <source>
        <dbReference type="SAM" id="Phobius"/>
    </source>
</evidence>
<feature type="transmembrane region" description="Helical" evidence="5">
    <location>
        <begin position="165"/>
        <end position="182"/>
    </location>
</feature>
<feature type="transmembrane region" description="Helical" evidence="5">
    <location>
        <begin position="499"/>
        <end position="519"/>
    </location>
</feature>
<feature type="transmembrane region" description="Helical" evidence="5">
    <location>
        <begin position="124"/>
        <end position="145"/>
    </location>
</feature>
<evidence type="ECO:0000256" key="3">
    <source>
        <dbReference type="ARBA" id="ARBA00022989"/>
    </source>
</evidence>
<evidence type="ECO:0000313" key="7">
    <source>
        <dbReference type="Proteomes" id="UP001234178"/>
    </source>
</evidence>
<evidence type="ECO:0000256" key="2">
    <source>
        <dbReference type="ARBA" id="ARBA00022692"/>
    </source>
</evidence>
<dbReference type="PANTHER" id="PTHR11040:SF203">
    <property type="entry name" value="FI18611P1-RELATED"/>
    <property type="match status" value="1"/>
</dbReference>
<keyword evidence="2 5" id="KW-0812">Transmembrane</keyword>
<reference evidence="6 7" key="1">
    <citation type="journal article" date="2023" name="Nucleic Acids Res.">
        <title>The hologenome of Daphnia magna reveals possible DNA methylation and microbiome-mediated evolution of the host genome.</title>
        <authorList>
            <person name="Chaturvedi A."/>
            <person name="Li X."/>
            <person name="Dhandapani V."/>
            <person name="Marshall H."/>
            <person name="Kissane S."/>
            <person name="Cuenca-Cambronero M."/>
            <person name="Asole G."/>
            <person name="Calvet F."/>
            <person name="Ruiz-Romero M."/>
            <person name="Marangio P."/>
            <person name="Guigo R."/>
            <person name="Rago D."/>
            <person name="Mirbahai L."/>
            <person name="Eastwood N."/>
            <person name="Colbourne J.K."/>
            <person name="Zhou J."/>
            <person name="Mallon E."/>
            <person name="Orsini L."/>
        </authorList>
    </citation>
    <scope>NUCLEOTIDE SEQUENCE [LARGE SCALE GENOMIC DNA]</scope>
    <source>
        <strain evidence="6">LRV0_1</strain>
    </source>
</reference>
<feature type="transmembrane region" description="Helical" evidence="5">
    <location>
        <begin position="83"/>
        <end position="103"/>
    </location>
</feature>
<keyword evidence="4 5" id="KW-0472">Membrane</keyword>
<evidence type="ECO:0008006" key="8">
    <source>
        <dbReference type="Google" id="ProtNLM"/>
    </source>
</evidence>
<proteinExistence type="predicted"/>
<accession>A0ABQ9Z6U7</accession>
<dbReference type="EMBL" id="JAOYFB010000002">
    <property type="protein sequence ID" value="KAK4008200.1"/>
    <property type="molecule type" value="Genomic_DNA"/>
</dbReference>
<evidence type="ECO:0000313" key="6">
    <source>
        <dbReference type="EMBL" id="KAK4008200.1"/>
    </source>
</evidence>
<dbReference type="InterPro" id="IPR003689">
    <property type="entry name" value="ZIP"/>
</dbReference>
<dbReference type="Pfam" id="PF02535">
    <property type="entry name" value="Zip"/>
    <property type="match status" value="1"/>
</dbReference>
<dbReference type="Proteomes" id="UP001234178">
    <property type="component" value="Unassembled WGS sequence"/>
</dbReference>
<name>A0ABQ9Z6U7_9CRUS</name>
<evidence type="ECO:0000256" key="1">
    <source>
        <dbReference type="ARBA" id="ARBA00004141"/>
    </source>
</evidence>
<comment type="caution">
    <text evidence="6">The sequence shown here is derived from an EMBL/GenBank/DDBJ whole genome shotgun (WGS) entry which is preliminary data.</text>
</comment>
<organism evidence="6 7">
    <name type="scientific">Daphnia magna</name>
    <dbReference type="NCBI Taxonomy" id="35525"/>
    <lineage>
        <taxon>Eukaryota</taxon>
        <taxon>Metazoa</taxon>
        <taxon>Ecdysozoa</taxon>
        <taxon>Arthropoda</taxon>
        <taxon>Crustacea</taxon>
        <taxon>Branchiopoda</taxon>
        <taxon>Diplostraca</taxon>
        <taxon>Cladocera</taxon>
        <taxon>Anomopoda</taxon>
        <taxon>Daphniidae</taxon>
        <taxon>Daphnia</taxon>
    </lineage>
</organism>
<sequence length="538" mass="59149">MKSHVCIILQQAAIQYQDPPRVSKGWCHGALHRMFKEENVSLPRWIHKVAKCIYMISHSFQKIEIVKTHEVLCGKLLLDPGTIHSFVLNHLSIVLGLLPRMIIKKLGLTMSSTGDVMSSFTRTALSGILCFGGGVLMGTGFLHLLPEVHEGWQRYTKENDIDVNLPLGIVVICAGFFLVYFVEELAHLMADRHAHNITDVSIHRAVSIRGCPVSLEGPAPPCESSGCQKADSEASCQDSTICQLDCDVKEFCRDVTEGGECSSKKCSPAEETCTAIRHLDTIERNDGYGTFGTVDSQKNRAKRDLEHVAENHMVNCNLHCGNQKSKVLHCTIEGDDSSQKRSLSSGQHSHDLHHHHGLMMENGHCVGAPLRGLLFIIALSLHEILEGVAVGLQKNQSGVLQLFAAVASHKFVISFCVGLEFSTSGIRLLRHIIYILVFSLVTPLGIGIGIFMTVASSSEENLDDSLSSLIMQGLACGTILYVAFFEILERERSKSTVGLIQWMLLVFGFCAIMGLQLLAVDPDFELDCSKSNVTIQET</sequence>
<evidence type="ECO:0000256" key="4">
    <source>
        <dbReference type="ARBA" id="ARBA00023136"/>
    </source>
</evidence>
<comment type="subcellular location">
    <subcellularLocation>
        <location evidence="1">Membrane</location>
        <topology evidence="1">Multi-pass membrane protein</topology>
    </subcellularLocation>
</comment>
<dbReference type="PANTHER" id="PTHR11040">
    <property type="entry name" value="ZINC/IRON TRANSPORTER"/>
    <property type="match status" value="1"/>
</dbReference>
<feature type="transmembrane region" description="Helical" evidence="5">
    <location>
        <begin position="466"/>
        <end position="487"/>
    </location>
</feature>
<protein>
    <recommendedName>
        <fullName evidence="8">Zinc transporter ZIP3</fullName>
    </recommendedName>
</protein>
<keyword evidence="7" id="KW-1185">Reference proteome</keyword>
<keyword evidence="3 5" id="KW-1133">Transmembrane helix</keyword>